<proteinExistence type="predicted"/>
<keyword evidence="2" id="KW-1185">Reference proteome</keyword>
<dbReference type="Proteomes" id="UP000002668">
    <property type="component" value="Genome"/>
</dbReference>
<dbReference type="InParanoid" id="E5A7W4"/>
<dbReference type="EMBL" id="FP929137">
    <property type="protein sequence ID" value="CBX99709.1"/>
    <property type="molecule type" value="Genomic_DNA"/>
</dbReference>
<dbReference type="VEuPathDB" id="FungiDB:LEMA_uP072980.1"/>
<evidence type="ECO:0000313" key="1">
    <source>
        <dbReference type="EMBL" id="CBX99709.1"/>
    </source>
</evidence>
<gene>
    <name evidence="1" type="ORF">LEMA_uP072980.1</name>
</gene>
<name>E5A7W4_LEPMJ</name>
<sequence length="93" mass="10274">MPNPIMLEVLLPRGTRHTSAAYKLRSKYFDQWSVHKATSSIGGTSHVRSQWAIEADATTIQGRNRGCMDGIHSHSVLSNTDGKSRDIIALEIP</sequence>
<organism evidence="2">
    <name type="scientific">Leptosphaeria maculans (strain JN3 / isolate v23.1.3 / race Av1-4-5-6-7-8)</name>
    <name type="common">Blackleg fungus</name>
    <name type="synonym">Phoma lingam</name>
    <dbReference type="NCBI Taxonomy" id="985895"/>
    <lineage>
        <taxon>Eukaryota</taxon>
        <taxon>Fungi</taxon>
        <taxon>Dikarya</taxon>
        <taxon>Ascomycota</taxon>
        <taxon>Pezizomycotina</taxon>
        <taxon>Dothideomycetes</taxon>
        <taxon>Pleosporomycetidae</taxon>
        <taxon>Pleosporales</taxon>
        <taxon>Pleosporineae</taxon>
        <taxon>Leptosphaeriaceae</taxon>
        <taxon>Plenodomus</taxon>
        <taxon>Plenodomus lingam/Leptosphaeria maculans species complex</taxon>
    </lineage>
</organism>
<dbReference type="AlphaFoldDB" id="E5A7W4"/>
<accession>E5A7W4</accession>
<evidence type="ECO:0000313" key="2">
    <source>
        <dbReference type="Proteomes" id="UP000002668"/>
    </source>
</evidence>
<reference evidence="2" key="1">
    <citation type="journal article" date="2011" name="Nat. Commun.">
        <title>Effector diversification within compartments of the Leptosphaeria maculans genome affected by Repeat-Induced Point mutations.</title>
        <authorList>
            <person name="Rouxel T."/>
            <person name="Grandaubert J."/>
            <person name="Hane J.K."/>
            <person name="Hoede C."/>
            <person name="van de Wouw A.P."/>
            <person name="Couloux A."/>
            <person name="Dominguez V."/>
            <person name="Anthouard V."/>
            <person name="Bally P."/>
            <person name="Bourras S."/>
            <person name="Cozijnsen A.J."/>
            <person name="Ciuffetti L.M."/>
            <person name="Degrave A."/>
            <person name="Dilmaghani A."/>
            <person name="Duret L."/>
            <person name="Fudal I."/>
            <person name="Goodwin S.B."/>
            <person name="Gout L."/>
            <person name="Glaser N."/>
            <person name="Linglin J."/>
            <person name="Kema G.H.J."/>
            <person name="Lapalu N."/>
            <person name="Lawrence C.B."/>
            <person name="May K."/>
            <person name="Meyer M."/>
            <person name="Ollivier B."/>
            <person name="Poulain J."/>
            <person name="Schoch C.L."/>
            <person name="Simon A."/>
            <person name="Spatafora J.W."/>
            <person name="Stachowiak A."/>
            <person name="Turgeon B.G."/>
            <person name="Tyler B.M."/>
            <person name="Vincent D."/>
            <person name="Weissenbach J."/>
            <person name="Amselem J."/>
            <person name="Quesneville H."/>
            <person name="Oliver R.P."/>
            <person name="Wincker P."/>
            <person name="Balesdent M.-H."/>
            <person name="Howlett B.J."/>
        </authorList>
    </citation>
    <scope>NUCLEOTIDE SEQUENCE [LARGE SCALE GENOMIC DNA]</scope>
    <source>
        <strain evidence="2">JN3 / isolate v23.1.3 / race Av1-4-5-6-7-8</strain>
    </source>
</reference>
<protein>
    <submittedName>
        <fullName evidence="1">Predicted protein</fullName>
    </submittedName>
</protein>
<dbReference type="HOGENOM" id="CLU_2400085_0_0_1"/>